<keyword evidence="8" id="KW-1185">Reference proteome</keyword>
<dbReference type="InterPro" id="IPR050833">
    <property type="entry name" value="Poly_Biosynth_Transport"/>
</dbReference>
<feature type="transmembrane region" description="Helical" evidence="6">
    <location>
        <begin position="182"/>
        <end position="206"/>
    </location>
</feature>
<dbReference type="EMBL" id="JAPKNK010000010">
    <property type="protein sequence ID" value="MCX5571432.1"/>
    <property type="molecule type" value="Genomic_DNA"/>
</dbReference>
<evidence type="ECO:0000256" key="1">
    <source>
        <dbReference type="ARBA" id="ARBA00004651"/>
    </source>
</evidence>
<evidence type="ECO:0000256" key="6">
    <source>
        <dbReference type="SAM" id="Phobius"/>
    </source>
</evidence>
<evidence type="ECO:0000256" key="3">
    <source>
        <dbReference type="ARBA" id="ARBA00022692"/>
    </source>
</evidence>
<gene>
    <name evidence="7" type="ORF">OSH07_19690</name>
</gene>
<evidence type="ECO:0000313" key="7">
    <source>
        <dbReference type="EMBL" id="MCX5571432.1"/>
    </source>
</evidence>
<keyword evidence="2" id="KW-1003">Cell membrane</keyword>
<name>A0A9X3E656_9HYPH</name>
<dbReference type="GO" id="GO:0042910">
    <property type="term" value="F:xenobiotic transmembrane transporter activity"/>
    <property type="evidence" value="ECO:0007669"/>
    <property type="project" value="InterPro"/>
</dbReference>
<sequence>MRVSFVGMVERLAPAALRARLSRFAAIADNIVTGRDDRAVAQRMALTAFTIRVLSAVIAYVSQVLLARWMGDFEYGVYVVVWVGAVIIGGLACLGIQTAVVRFVPEYAARNELALLRGILIGSRVHGLATATLIGAIGLVGIFLFRDQIAGYYVMPLYLAAICIPMLAIGEIQDGLARGFNWADLALWPTFIIRPVLIIAFTFAALEMGAVPDATTAMTTAILATYLTSLLQMAALAYRTRKVVAPGVRHYRSFTWIAVAFPIFLVEGFFNLLTNVDILIVGQLRAPEEVAVYFATVKTLALVHFVYFAVRAATMQRFSQYYASGDRVRFEATVRDSLHWTFWPSVVAVLVLLACGRFLLSMFGASFVSGFPLIFIFAAGLLVRAAIGPAESILTMAGEQRICAAVYAGTFLVNLILNYTLIPHFGLEGAAIATSLALCLETLAVYLAVRWRLKLRCSILHVLGPRGTIRLAPRPESPS</sequence>
<feature type="transmembrane region" description="Helical" evidence="6">
    <location>
        <begin position="365"/>
        <end position="383"/>
    </location>
</feature>
<dbReference type="Proteomes" id="UP001144805">
    <property type="component" value="Unassembled WGS sequence"/>
</dbReference>
<comment type="subcellular location">
    <subcellularLocation>
        <location evidence="1">Cell membrane</location>
        <topology evidence="1">Multi-pass membrane protein</topology>
    </subcellularLocation>
</comment>
<protein>
    <submittedName>
        <fullName evidence="7">Lipopolysaccharide biosynthesis protein</fullName>
    </submittedName>
</protein>
<feature type="transmembrane region" description="Helical" evidence="6">
    <location>
        <begin position="250"/>
        <end position="270"/>
    </location>
</feature>
<evidence type="ECO:0000256" key="2">
    <source>
        <dbReference type="ARBA" id="ARBA00022475"/>
    </source>
</evidence>
<comment type="caution">
    <text evidence="7">The sequence shown here is derived from an EMBL/GenBank/DDBJ whole genome shotgun (WGS) entry which is preliminary data.</text>
</comment>
<dbReference type="Pfam" id="PF01554">
    <property type="entry name" value="MatE"/>
    <property type="match status" value="1"/>
</dbReference>
<keyword evidence="4 6" id="KW-1133">Transmembrane helix</keyword>
<evidence type="ECO:0000313" key="8">
    <source>
        <dbReference type="Proteomes" id="UP001144805"/>
    </source>
</evidence>
<dbReference type="InterPro" id="IPR002528">
    <property type="entry name" value="MATE_fam"/>
</dbReference>
<feature type="transmembrane region" description="Helical" evidence="6">
    <location>
        <begin position="151"/>
        <end position="170"/>
    </location>
</feature>
<accession>A0A9X3E656</accession>
<organism evidence="7 8">
    <name type="scientific">Kaistia nematophila</name>
    <dbReference type="NCBI Taxonomy" id="2994654"/>
    <lineage>
        <taxon>Bacteria</taxon>
        <taxon>Pseudomonadati</taxon>
        <taxon>Pseudomonadota</taxon>
        <taxon>Alphaproteobacteria</taxon>
        <taxon>Hyphomicrobiales</taxon>
        <taxon>Kaistiaceae</taxon>
        <taxon>Kaistia</taxon>
    </lineage>
</organism>
<feature type="transmembrane region" description="Helical" evidence="6">
    <location>
        <begin position="75"/>
        <end position="104"/>
    </location>
</feature>
<proteinExistence type="predicted"/>
<reference evidence="7" key="1">
    <citation type="submission" date="2022-11" db="EMBL/GenBank/DDBJ databases">
        <title>Biodiversity and phylogenetic relationships of bacteria.</title>
        <authorList>
            <person name="Machado R.A.R."/>
            <person name="Bhat A."/>
            <person name="Loulou A."/>
            <person name="Kallel S."/>
        </authorList>
    </citation>
    <scope>NUCLEOTIDE SEQUENCE</scope>
    <source>
        <strain evidence="7">K-TC2</strain>
    </source>
</reference>
<keyword evidence="5 6" id="KW-0472">Membrane</keyword>
<dbReference type="AlphaFoldDB" id="A0A9X3E656"/>
<feature type="transmembrane region" description="Helical" evidence="6">
    <location>
        <begin position="218"/>
        <end position="238"/>
    </location>
</feature>
<keyword evidence="3 6" id="KW-0812">Transmembrane</keyword>
<evidence type="ECO:0000256" key="5">
    <source>
        <dbReference type="ARBA" id="ARBA00023136"/>
    </source>
</evidence>
<dbReference type="GO" id="GO:0015297">
    <property type="term" value="F:antiporter activity"/>
    <property type="evidence" value="ECO:0007669"/>
    <property type="project" value="InterPro"/>
</dbReference>
<feature type="transmembrane region" description="Helical" evidence="6">
    <location>
        <begin position="290"/>
        <end position="310"/>
    </location>
</feature>
<feature type="transmembrane region" description="Helical" evidence="6">
    <location>
        <begin position="45"/>
        <end position="69"/>
    </location>
</feature>
<dbReference type="PANTHER" id="PTHR30250:SF11">
    <property type="entry name" value="O-ANTIGEN TRANSPORTER-RELATED"/>
    <property type="match status" value="1"/>
</dbReference>
<dbReference type="PANTHER" id="PTHR30250">
    <property type="entry name" value="PST FAMILY PREDICTED COLANIC ACID TRANSPORTER"/>
    <property type="match status" value="1"/>
</dbReference>
<evidence type="ECO:0000256" key="4">
    <source>
        <dbReference type="ARBA" id="ARBA00022989"/>
    </source>
</evidence>
<dbReference type="GO" id="GO:0005886">
    <property type="term" value="C:plasma membrane"/>
    <property type="evidence" value="ECO:0007669"/>
    <property type="project" value="UniProtKB-SubCell"/>
</dbReference>
<dbReference type="RefSeq" id="WP_266340392.1">
    <property type="nucleotide sequence ID" value="NZ_JAPKNK010000010.1"/>
</dbReference>
<feature type="transmembrane region" description="Helical" evidence="6">
    <location>
        <begin position="429"/>
        <end position="449"/>
    </location>
</feature>
<feature type="transmembrane region" description="Helical" evidence="6">
    <location>
        <begin position="337"/>
        <end position="359"/>
    </location>
</feature>
<feature type="transmembrane region" description="Helical" evidence="6">
    <location>
        <begin position="125"/>
        <end position="145"/>
    </location>
</feature>
<feature type="transmembrane region" description="Helical" evidence="6">
    <location>
        <begin position="404"/>
        <end position="423"/>
    </location>
</feature>